<proteinExistence type="predicted"/>
<feature type="domain" description="GmrSD restriction endonucleases N-terminal" evidence="1">
    <location>
        <begin position="42"/>
        <end position="198"/>
    </location>
</feature>
<reference evidence="2 3" key="1">
    <citation type="submission" date="2019-02" db="EMBL/GenBank/DDBJ databases">
        <authorList>
            <consortium name="GenomeTrakr network: Whole genome sequencing for foodborne pathogen traceback"/>
        </authorList>
    </citation>
    <scope>NUCLEOTIDE SEQUENCE [LARGE SCALE GENOMIC DNA]</scope>
    <source>
        <strain evidence="2 3">PSU-1735</strain>
    </source>
</reference>
<dbReference type="EMBL" id="AASBBO010000015">
    <property type="protein sequence ID" value="EFA5392628.1"/>
    <property type="molecule type" value="Genomic_DNA"/>
</dbReference>
<dbReference type="PANTHER" id="PTHR39639">
    <property type="entry name" value="CHROMOSOME 16, WHOLE GENOME SHOTGUN SEQUENCE"/>
    <property type="match status" value="1"/>
</dbReference>
<dbReference type="AlphaFoldDB" id="A0AAD2NW10"/>
<name>A0AAD2NW10_ECOLX</name>
<evidence type="ECO:0000259" key="1">
    <source>
        <dbReference type="Pfam" id="PF03235"/>
    </source>
</evidence>
<accession>A0AAD2NW10</accession>
<organism evidence="2 3">
    <name type="scientific">Escherichia coli O6</name>
    <dbReference type="NCBI Taxonomy" id="217992"/>
    <lineage>
        <taxon>Bacteria</taxon>
        <taxon>Pseudomonadati</taxon>
        <taxon>Pseudomonadota</taxon>
        <taxon>Gammaproteobacteria</taxon>
        <taxon>Enterobacterales</taxon>
        <taxon>Enterobacteriaceae</taxon>
        <taxon>Escherichia</taxon>
    </lineage>
</organism>
<sequence length="364" mass="42106">MTADITLEDIENLEDESYYEDDSEQHPPSDVIAYNELRSCSDLVRMYNEGTLNIQPDFQRDIVWNSSAQTRFIDSLIKQLPIPSMCFSFDYNSQEWQVIDGLQRMTSIIRFLSDPSWQLSKLDDIDSKISGVRVSEFHKQKTELNNFYKRVQNLTIPVTVLRCDHSKLSHMEYLFTIFHRLNSGGTRLNNQEIRNCIFSGEFNNALKEMNEIDEWQKIAGLNTKNSNRFKYIELILRFFSFYDNKDKYKGTLSKFLNGYMKKNRHLGKSDIALKEDLFKRTVGLVWNKILQPNPMRLGSSLMEALLYGVAKNIDLLEQETSASLSQRFDDLRADNSLSTAFLSGGVASKEKVDARLDAALRIFG</sequence>
<dbReference type="InterPro" id="IPR004919">
    <property type="entry name" value="GmrSD_N"/>
</dbReference>
<evidence type="ECO:0000313" key="3">
    <source>
        <dbReference type="Proteomes" id="UP000561849"/>
    </source>
</evidence>
<dbReference type="Pfam" id="PF03235">
    <property type="entry name" value="GmrSD_N"/>
    <property type="match status" value="1"/>
</dbReference>
<dbReference type="Proteomes" id="UP000561849">
    <property type="component" value="Unassembled WGS sequence"/>
</dbReference>
<comment type="caution">
    <text evidence="2">The sequence shown here is derived from an EMBL/GenBank/DDBJ whole genome shotgun (WGS) entry which is preliminary data.</text>
</comment>
<dbReference type="PANTHER" id="PTHR39639:SF1">
    <property type="entry name" value="DUF262 DOMAIN-CONTAINING PROTEIN"/>
    <property type="match status" value="1"/>
</dbReference>
<protein>
    <submittedName>
        <fullName evidence="2">DUF262 domain-containing protein</fullName>
    </submittedName>
</protein>
<evidence type="ECO:0000313" key="2">
    <source>
        <dbReference type="EMBL" id="EFA5392628.1"/>
    </source>
</evidence>
<gene>
    <name evidence="2" type="ORF">EIG44_14145</name>
</gene>